<keyword evidence="2" id="KW-1185">Reference proteome</keyword>
<evidence type="ECO:0000313" key="1">
    <source>
        <dbReference type="EMBL" id="CAH4033192.1"/>
    </source>
</evidence>
<protein>
    <submittedName>
        <fullName evidence="1">Uncharacterized protein</fullName>
    </submittedName>
</protein>
<dbReference type="EMBL" id="CALOZG010000029">
    <property type="protein sequence ID" value="CAH4033192.1"/>
    <property type="molecule type" value="Genomic_DNA"/>
</dbReference>
<gene>
    <name evidence="1" type="ORF">PIBRA_LOCUS9509</name>
</gene>
<reference evidence="1" key="1">
    <citation type="submission" date="2022-05" db="EMBL/GenBank/DDBJ databases">
        <authorList>
            <person name="Okamura Y."/>
        </authorList>
    </citation>
    <scope>NUCLEOTIDE SEQUENCE</scope>
</reference>
<name>A0A9P0XFY0_PIEBR</name>
<accession>A0A9P0XFY0</accession>
<comment type="caution">
    <text evidence="1">The sequence shown here is derived from an EMBL/GenBank/DDBJ whole genome shotgun (WGS) entry which is preliminary data.</text>
</comment>
<dbReference type="AlphaFoldDB" id="A0A9P0XFY0"/>
<evidence type="ECO:0000313" key="2">
    <source>
        <dbReference type="Proteomes" id="UP001152562"/>
    </source>
</evidence>
<sequence length="178" mass="21565">MRTYSEEAKNRIGEMNTIRAYYEVNALFEMGYVVSELLERYRKMVAQIKGPYEEHENSPGVAFATKRCEYVQKLFFEIFHLCNIVHEIEKKWAESLNREKRRITGEDDGMDGDEKRRIIEAAIASSRAARLREMKKRRKWRKQKDKFGLIANLIKKKDRRPQNKWWPLDYGWEIDYYW</sequence>
<organism evidence="1 2">
    <name type="scientific">Pieris brassicae</name>
    <name type="common">White butterfly</name>
    <name type="synonym">Large white butterfly</name>
    <dbReference type="NCBI Taxonomy" id="7116"/>
    <lineage>
        <taxon>Eukaryota</taxon>
        <taxon>Metazoa</taxon>
        <taxon>Ecdysozoa</taxon>
        <taxon>Arthropoda</taxon>
        <taxon>Hexapoda</taxon>
        <taxon>Insecta</taxon>
        <taxon>Pterygota</taxon>
        <taxon>Neoptera</taxon>
        <taxon>Endopterygota</taxon>
        <taxon>Lepidoptera</taxon>
        <taxon>Glossata</taxon>
        <taxon>Ditrysia</taxon>
        <taxon>Papilionoidea</taxon>
        <taxon>Pieridae</taxon>
        <taxon>Pierinae</taxon>
        <taxon>Pieris</taxon>
    </lineage>
</organism>
<proteinExistence type="predicted"/>
<dbReference type="Proteomes" id="UP001152562">
    <property type="component" value="Unassembled WGS sequence"/>
</dbReference>